<proteinExistence type="predicted"/>
<gene>
    <name evidence="1" type="ordered locus">Bpet3601</name>
</gene>
<evidence type="ECO:0000313" key="2">
    <source>
        <dbReference type="Proteomes" id="UP000001225"/>
    </source>
</evidence>
<dbReference type="AlphaFoldDB" id="A9HZG8"/>
<name>A9HZG8_BORPD</name>
<dbReference type="eggNOG" id="ENOG5034A79">
    <property type="taxonomic scope" value="Bacteria"/>
</dbReference>
<evidence type="ECO:0000313" key="1">
    <source>
        <dbReference type="EMBL" id="CAP43944.1"/>
    </source>
</evidence>
<organism evidence="1 2">
    <name type="scientific">Bordetella petrii (strain ATCC BAA-461 / DSM 12804 / CCUG 43448 / CIP 107267 / Se-1111R)</name>
    <dbReference type="NCBI Taxonomy" id="340100"/>
    <lineage>
        <taxon>Bacteria</taxon>
        <taxon>Pseudomonadati</taxon>
        <taxon>Pseudomonadota</taxon>
        <taxon>Betaproteobacteria</taxon>
        <taxon>Burkholderiales</taxon>
        <taxon>Alcaligenaceae</taxon>
        <taxon>Bordetella</taxon>
    </lineage>
</organism>
<sequence>MAALNFVQDPEAPDLWAAENVPAGPGRPPIHVMIQTDGQAPDPSASRVVRDLLARLDDQVLAAADFLLDHYSPELWLKQGIDPARWLPEQTAEAMAGCAVLRAVWLFDESGDGYEMWFTVPWDAEHTYDVEFDDGEPVGCEVND</sequence>
<accession>A9HZG8</accession>
<keyword evidence="2" id="KW-1185">Reference proteome</keyword>
<dbReference type="KEGG" id="bpt:Bpet3601"/>
<dbReference type="EMBL" id="AM902716">
    <property type="protein sequence ID" value="CAP43944.1"/>
    <property type="molecule type" value="Genomic_DNA"/>
</dbReference>
<reference evidence="1 2" key="1">
    <citation type="journal article" date="2008" name="BMC Genomics">
        <title>The missing link: Bordetella petrii is endowed with both the metabolic versatility of environmental bacteria and virulence traits of pathogenic Bordetellae.</title>
        <authorList>
            <person name="Gross R."/>
            <person name="Guzman C.A."/>
            <person name="Sebaihia M."/>
            <person name="Martins Dos Santos V.A."/>
            <person name="Pieper D.H."/>
            <person name="Koebnik R."/>
            <person name="Lechner M."/>
            <person name="Bartels D."/>
            <person name="Buhrmester J."/>
            <person name="Choudhuri J.V."/>
            <person name="Ebensen T."/>
            <person name="Gaigalat L."/>
            <person name="Herrmann S."/>
            <person name="Khachane A.N."/>
            <person name="Larisch C."/>
            <person name="Link S."/>
            <person name="Linke B."/>
            <person name="Meyer F."/>
            <person name="Mormann S."/>
            <person name="Nakunst D."/>
            <person name="Rueckert C."/>
            <person name="Schneiker-Bekel S."/>
            <person name="Schulze K."/>
            <person name="Vorhoelter F.J."/>
            <person name="Yevsa T."/>
            <person name="Engle J.T."/>
            <person name="Goldman W.E."/>
            <person name="Puehler A."/>
            <person name="Goebel U.B."/>
            <person name="Goesmann A."/>
            <person name="Bloecker H."/>
            <person name="Kaiser O."/>
            <person name="Martinez-Arias R."/>
        </authorList>
    </citation>
    <scope>NUCLEOTIDE SEQUENCE [LARGE SCALE GENOMIC DNA]</scope>
    <source>
        <strain evidence="2">ATCC BAA-461 / DSM 12804 / CCUG 43448 / CIP 107267 / Se-1111R</strain>
    </source>
</reference>
<protein>
    <recommendedName>
        <fullName evidence="3">DUF2262 domain-containing protein</fullName>
    </recommendedName>
</protein>
<evidence type="ECO:0008006" key="3">
    <source>
        <dbReference type="Google" id="ProtNLM"/>
    </source>
</evidence>
<dbReference type="Proteomes" id="UP000001225">
    <property type="component" value="Chromosome"/>
</dbReference>